<feature type="transmembrane region" description="Helical" evidence="1">
    <location>
        <begin position="148"/>
        <end position="172"/>
    </location>
</feature>
<evidence type="ECO:0000313" key="2">
    <source>
        <dbReference type="EMBL" id="XDQ47201.1"/>
    </source>
</evidence>
<keyword evidence="1" id="KW-0472">Membrane</keyword>
<accession>A0AB39QY79</accession>
<feature type="transmembrane region" description="Helical" evidence="1">
    <location>
        <begin position="293"/>
        <end position="311"/>
    </location>
</feature>
<feature type="transmembrane region" description="Helical" evidence="1">
    <location>
        <begin position="220"/>
        <end position="240"/>
    </location>
</feature>
<dbReference type="EMBL" id="CP163441">
    <property type="protein sequence ID" value="XDQ47201.1"/>
    <property type="molecule type" value="Genomic_DNA"/>
</dbReference>
<name>A0AB39QY79_9ACTN</name>
<feature type="transmembrane region" description="Helical" evidence="1">
    <location>
        <begin position="15"/>
        <end position="35"/>
    </location>
</feature>
<evidence type="ECO:0000256" key="1">
    <source>
        <dbReference type="SAM" id="Phobius"/>
    </source>
</evidence>
<evidence type="ECO:0008006" key="3">
    <source>
        <dbReference type="Google" id="ProtNLM"/>
    </source>
</evidence>
<dbReference type="AlphaFoldDB" id="A0AB39QY79"/>
<dbReference type="RefSeq" id="WP_369226174.1">
    <property type="nucleotide sequence ID" value="NZ_CP163441.1"/>
</dbReference>
<gene>
    <name evidence="2" type="ORF">AB5J52_35785</name>
</gene>
<sequence length="318" mass="32326">MRLLRAELLKLNRPLLWSAALGAIVFTVLLAVGGAGNARQYAQPVTVPSCAELHLAPGPSCADVQRVARDRAARQQAERSATAVHTAERLTAAGAGAETAGLMASLPGALVVSLLAGGHVGAEWSGHTLKSLLTQCGRRRRVLAAKAASLWLAAVAVMATDWAVLAGAGPLIARLSRLPGAQTPATRLLAHSAGQCGRALLVLALFAAVGLLASVVTRGAVGALGSCAAVVVGLLAAASLPGLGRWTPATWVQDWMGFGAGQNSITALPDNFWSRFFSASGAAPSRLETGLEATALGAVAALCVWGATVLFQRGDVLG</sequence>
<proteinExistence type="predicted"/>
<feature type="transmembrane region" description="Helical" evidence="1">
    <location>
        <begin position="192"/>
        <end position="213"/>
    </location>
</feature>
<protein>
    <recommendedName>
        <fullName evidence="3">ABC transporter permease</fullName>
    </recommendedName>
</protein>
<keyword evidence="1" id="KW-1133">Transmembrane helix</keyword>
<keyword evidence="1" id="KW-0812">Transmembrane</keyword>
<organism evidence="2">
    <name type="scientific">Streptomyces sp. R39</name>
    <dbReference type="NCBI Taxonomy" id="3238631"/>
    <lineage>
        <taxon>Bacteria</taxon>
        <taxon>Bacillati</taxon>
        <taxon>Actinomycetota</taxon>
        <taxon>Actinomycetes</taxon>
        <taxon>Kitasatosporales</taxon>
        <taxon>Streptomycetaceae</taxon>
        <taxon>Streptomyces</taxon>
    </lineage>
</organism>
<reference evidence="2" key="1">
    <citation type="submission" date="2024-07" db="EMBL/GenBank/DDBJ databases">
        <authorList>
            <person name="Yu S.T."/>
        </authorList>
    </citation>
    <scope>NUCLEOTIDE SEQUENCE</scope>
    <source>
        <strain evidence="2">R39</strain>
    </source>
</reference>